<gene>
    <name evidence="2" type="ORF">Arub01_18140</name>
</gene>
<dbReference type="EMBL" id="BSRZ01000003">
    <property type="protein sequence ID" value="GLW63570.1"/>
    <property type="molecule type" value="Genomic_DNA"/>
</dbReference>
<dbReference type="Gene3D" id="3.30.1390.10">
    <property type="match status" value="1"/>
</dbReference>
<accession>A0A9W6PTS7</accession>
<dbReference type="AlphaFoldDB" id="A0A9W6PTS7"/>
<evidence type="ECO:0000313" key="3">
    <source>
        <dbReference type="Proteomes" id="UP001165124"/>
    </source>
</evidence>
<feature type="transmembrane region" description="Helical" evidence="1">
    <location>
        <begin position="6"/>
        <end position="26"/>
    </location>
</feature>
<evidence type="ECO:0000256" key="1">
    <source>
        <dbReference type="SAM" id="Phobius"/>
    </source>
</evidence>
<dbReference type="RefSeq" id="WP_067912715.1">
    <property type="nucleotide sequence ID" value="NZ_BSRZ01000003.1"/>
</dbReference>
<keyword evidence="1" id="KW-0812">Transmembrane</keyword>
<evidence type="ECO:0008006" key="4">
    <source>
        <dbReference type="Google" id="ProtNLM"/>
    </source>
</evidence>
<dbReference type="InterPro" id="IPR014719">
    <property type="entry name" value="Ribosomal_bL12_C/ClpS-like"/>
</dbReference>
<keyword evidence="3" id="KW-1185">Reference proteome</keyword>
<proteinExistence type="predicted"/>
<keyword evidence="1" id="KW-0472">Membrane</keyword>
<comment type="caution">
    <text evidence="2">The sequence shown here is derived from an EMBL/GenBank/DDBJ whole genome shotgun (WGS) entry which is preliminary data.</text>
</comment>
<dbReference type="Proteomes" id="UP001165124">
    <property type="component" value="Unassembled WGS sequence"/>
</dbReference>
<organism evidence="2 3">
    <name type="scientific">Actinomadura rubrobrunea</name>
    <dbReference type="NCBI Taxonomy" id="115335"/>
    <lineage>
        <taxon>Bacteria</taxon>
        <taxon>Bacillati</taxon>
        <taxon>Actinomycetota</taxon>
        <taxon>Actinomycetes</taxon>
        <taxon>Streptosporangiales</taxon>
        <taxon>Thermomonosporaceae</taxon>
        <taxon>Actinomadura</taxon>
    </lineage>
</organism>
<reference evidence="2" key="1">
    <citation type="submission" date="2023-02" db="EMBL/GenBank/DDBJ databases">
        <title>Actinomadura rubrobrunea NBRC 14622.</title>
        <authorList>
            <person name="Ichikawa N."/>
            <person name="Sato H."/>
            <person name="Tonouchi N."/>
        </authorList>
    </citation>
    <scope>NUCLEOTIDE SEQUENCE</scope>
    <source>
        <strain evidence="2">NBRC 14622</strain>
    </source>
</reference>
<name>A0A9W6PTS7_9ACTN</name>
<evidence type="ECO:0000313" key="2">
    <source>
        <dbReference type="EMBL" id="GLW63570.1"/>
    </source>
</evidence>
<protein>
    <recommendedName>
        <fullName evidence="4">Ribosomal protein L7/L12 C-terminal domain-containing protein</fullName>
    </recommendedName>
</protein>
<sequence length="160" mass="16965">MSTTVILVLGVIPVLLVVLVVLLGVSSRRRGPHQGMTFAKTGSVVGQPVVSPRVQPAVPVVAVPAATRDRVQQLIAQGRIIQAVKEVRMDTGLGLREAKMFVDALKDGRVPPLPVVGDGSLADRVRGFKAQNDLESAIALVRAETGMTRAEAERFVAALE</sequence>
<keyword evidence="1" id="KW-1133">Transmembrane helix</keyword>